<keyword evidence="2" id="KW-1133">Transmembrane helix</keyword>
<evidence type="ECO:0000256" key="2">
    <source>
        <dbReference type="SAM" id="Phobius"/>
    </source>
</evidence>
<evidence type="ECO:0000313" key="3">
    <source>
        <dbReference type="EMBL" id="GMI34930.1"/>
    </source>
</evidence>
<evidence type="ECO:0000313" key="4">
    <source>
        <dbReference type="Proteomes" id="UP001165060"/>
    </source>
</evidence>
<keyword evidence="4" id="KW-1185">Reference proteome</keyword>
<evidence type="ECO:0000256" key="1">
    <source>
        <dbReference type="SAM" id="MobiDB-lite"/>
    </source>
</evidence>
<feature type="region of interest" description="Disordered" evidence="1">
    <location>
        <begin position="50"/>
        <end position="73"/>
    </location>
</feature>
<reference evidence="3 4" key="1">
    <citation type="journal article" date="2023" name="Commun. Biol.">
        <title>Genome analysis of Parmales, the sister group of diatoms, reveals the evolutionary specialization of diatoms from phago-mixotrophs to photoautotrophs.</title>
        <authorList>
            <person name="Ban H."/>
            <person name="Sato S."/>
            <person name="Yoshikawa S."/>
            <person name="Yamada K."/>
            <person name="Nakamura Y."/>
            <person name="Ichinomiya M."/>
            <person name="Sato N."/>
            <person name="Blanc-Mathieu R."/>
            <person name="Endo H."/>
            <person name="Kuwata A."/>
            <person name="Ogata H."/>
        </authorList>
    </citation>
    <scope>NUCLEOTIDE SEQUENCE [LARGE SCALE GENOMIC DNA]</scope>
</reference>
<keyword evidence="2" id="KW-0812">Transmembrane</keyword>
<feature type="transmembrane region" description="Helical" evidence="2">
    <location>
        <begin position="206"/>
        <end position="225"/>
    </location>
</feature>
<name>A0ABQ6MWM1_9STRA</name>
<feature type="compositionally biased region" description="Basic and acidic residues" evidence="1">
    <location>
        <begin position="50"/>
        <end position="61"/>
    </location>
</feature>
<dbReference type="Proteomes" id="UP001165060">
    <property type="component" value="Unassembled WGS sequence"/>
</dbReference>
<sequence>MESDWKPECAEADGGLSAAAIWCDGQFIPLSNHSGQPDYVVRNDIYHKRDGGERKTAREDPTQPNLSDLMSPIAPTTKFMEDGETPRPDDCAFVNEIMSHFLWGKDANNPQIDALNYTWGPFSMPCDAPRGASDFVKDEMEELGICNPLLGPSDPWSDPGLLSCPQETMKDYCVERAETLCDKAFSGEGINKFGPEAPPIDPYGPLPTVIIVLIFFASIAYAAYVQKLASERKARSQKRQLEQSVSMSE</sequence>
<gene>
    <name evidence="3" type="ORF">TeGR_g14309</name>
</gene>
<keyword evidence="2" id="KW-0472">Membrane</keyword>
<accession>A0ABQ6MWM1</accession>
<organism evidence="3 4">
    <name type="scientific">Tetraparma gracilis</name>
    <dbReference type="NCBI Taxonomy" id="2962635"/>
    <lineage>
        <taxon>Eukaryota</taxon>
        <taxon>Sar</taxon>
        <taxon>Stramenopiles</taxon>
        <taxon>Ochrophyta</taxon>
        <taxon>Bolidophyceae</taxon>
        <taxon>Parmales</taxon>
        <taxon>Triparmaceae</taxon>
        <taxon>Tetraparma</taxon>
    </lineage>
</organism>
<proteinExistence type="predicted"/>
<comment type="caution">
    <text evidence="3">The sequence shown here is derived from an EMBL/GenBank/DDBJ whole genome shotgun (WGS) entry which is preliminary data.</text>
</comment>
<protein>
    <submittedName>
        <fullName evidence="3">Uncharacterized protein</fullName>
    </submittedName>
</protein>
<dbReference type="EMBL" id="BRYB01001847">
    <property type="protein sequence ID" value="GMI34930.1"/>
    <property type="molecule type" value="Genomic_DNA"/>
</dbReference>